<dbReference type="RefSeq" id="WP_187751538.1">
    <property type="nucleotide sequence ID" value="NZ_CP060828.1"/>
</dbReference>
<protein>
    <submittedName>
        <fullName evidence="3">ATPase</fullName>
    </submittedName>
</protein>
<dbReference type="InterPro" id="IPR002731">
    <property type="entry name" value="ATPase_BadF"/>
</dbReference>
<dbReference type="Gene3D" id="3.30.420.40">
    <property type="match status" value="2"/>
</dbReference>
<feature type="region of interest" description="Disordered" evidence="1">
    <location>
        <begin position="93"/>
        <end position="134"/>
    </location>
</feature>
<evidence type="ECO:0000256" key="1">
    <source>
        <dbReference type="SAM" id="MobiDB-lite"/>
    </source>
</evidence>
<gene>
    <name evidence="3" type="ORF">IAG44_37625</name>
</gene>
<evidence type="ECO:0000313" key="4">
    <source>
        <dbReference type="Proteomes" id="UP000516052"/>
    </source>
</evidence>
<accession>A0A7H0IP98</accession>
<dbReference type="InterPro" id="IPR043129">
    <property type="entry name" value="ATPase_NBD"/>
</dbReference>
<name>A0A7H0IP98_9ACTN</name>
<dbReference type="EMBL" id="CP060828">
    <property type="protein sequence ID" value="QNP74614.1"/>
    <property type="molecule type" value="Genomic_DNA"/>
</dbReference>
<evidence type="ECO:0000259" key="2">
    <source>
        <dbReference type="Pfam" id="PF01869"/>
    </source>
</evidence>
<dbReference type="InterPro" id="IPR052519">
    <property type="entry name" value="Euk-type_GlcNAc_Kinase"/>
</dbReference>
<dbReference type="PANTHER" id="PTHR43190">
    <property type="entry name" value="N-ACETYL-D-GLUCOSAMINE KINASE"/>
    <property type="match status" value="1"/>
</dbReference>
<evidence type="ECO:0000313" key="3">
    <source>
        <dbReference type="EMBL" id="QNP74614.1"/>
    </source>
</evidence>
<dbReference type="PANTHER" id="PTHR43190:SF3">
    <property type="entry name" value="N-ACETYL-D-GLUCOSAMINE KINASE"/>
    <property type="match status" value="1"/>
</dbReference>
<feature type="domain" description="ATPase BadF/BadG/BcrA/BcrD type" evidence="2">
    <location>
        <begin position="161"/>
        <end position="342"/>
    </location>
</feature>
<reference evidence="3 4" key="1">
    <citation type="submission" date="2020-08" db="EMBL/GenBank/DDBJ databases">
        <title>A novel species.</title>
        <authorList>
            <person name="Gao J."/>
        </authorList>
    </citation>
    <scope>NUCLEOTIDE SEQUENCE [LARGE SCALE GENOMIC DNA]</scope>
    <source>
        <strain evidence="3 4">CRXT-G-22</strain>
    </source>
</reference>
<dbReference type="SUPFAM" id="SSF53067">
    <property type="entry name" value="Actin-like ATPase domain"/>
    <property type="match status" value="2"/>
</dbReference>
<organism evidence="3 4">
    <name type="scientific">Streptomyces roseirectus</name>
    <dbReference type="NCBI Taxonomy" id="2768066"/>
    <lineage>
        <taxon>Bacteria</taxon>
        <taxon>Bacillati</taxon>
        <taxon>Actinomycetota</taxon>
        <taxon>Actinomycetes</taxon>
        <taxon>Kitasatosporales</taxon>
        <taxon>Streptomycetaceae</taxon>
        <taxon>Streptomyces</taxon>
    </lineage>
</organism>
<keyword evidence="4" id="KW-1185">Reference proteome</keyword>
<dbReference type="Pfam" id="PF01869">
    <property type="entry name" value="BcrAD_BadFG"/>
    <property type="match status" value="1"/>
</dbReference>
<proteinExistence type="predicted"/>
<sequence>MNSDLNQVLVCDEGPAYVLGVDAGGTRTRAVLADAADGRPLAEGASGPGNALTVPVERVTAHLTEAIGAALRGAAVPGRVVAVAGGFAGAASVRAAPPGREAGDAEDAGEGTSNGSTRADAPAPQDPAEEPGRRHARAALTAALAHLGVPLPPITIHSDIEAAFAGAPGHPAAGLALIAGTGSVAARVEGRVLVATSGGDGWLLGDEGSGFWIGRRAVRAALRAADGRGEPTTLVTSVGRALGIPQALLPPQTSDHLASPHPSSPWPLSHRAAYRAHLLPAVMERRPTDLAAHAPLVTRAADDGDEVARQILREAAAALVETVAALSPRPGEPLVVTGGLLAPAGPLLTPLTEHLAPLGLTIAPVTDGSAGAVALARLAAKR</sequence>
<dbReference type="AlphaFoldDB" id="A0A7H0IP98"/>
<dbReference type="KEGG" id="sroi:IAG44_37625"/>
<dbReference type="Proteomes" id="UP000516052">
    <property type="component" value="Chromosome"/>
</dbReference>